<dbReference type="SUPFAM" id="SSF143120">
    <property type="entry name" value="YefM-like"/>
    <property type="match status" value="1"/>
</dbReference>
<keyword evidence="4" id="KW-1185">Reference proteome</keyword>
<dbReference type="Proteomes" id="UP001328425">
    <property type="component" value="Unassembled WGS sequence"/>
</dbReference>
<reference evidence="3 4" key="1">
    <citation type="submission" date="2022-11" db="EMBL/GenBank/DDBJ databases">
        <title>The First Case of Preauricular Fistular Abscess Caused by Peptoniphilus grossensis.</title>
        <authorList>
            <person name="Byun J.-H."/>
        </authorList>
    </citation>
    <scope>NUCLEOTIDE SEQUENCE [LARGE SCALE GENOMIC DNA]</scope>
    <source>
        <strain evidence="3 4">GYB008</strain>
    </source>
</reference>
<name>A0ABU7XEB9_9FIRM</name>
<comment type="function">
    <text evidence="2">Antitoxin component of a type II toxin-antitoxin (TA) system.</text>
</comment>
<dbReference type="InterPro" id="IPR006442">
    <property type="entry name" value="Antitoxin_Phd/YefM"/>
</dbReference>
<comment type="similarity">
    <text evidence="1 2">Belongs to the phD/YefM antitoxin family.</text>
</comment>
<accession>A0ABU7XEB9</accession>
<evidence type="ECO:0000313" key="3">
    <source>
        <dbReference type="EMBL" id="MEF3318726.1"/>
    </source>
</evidence>
<dbReference type="Gene3D" id="3.40.1620.10">
    <property type="entry name" value="YefM-like domain"/>
    <property type="match status" value="1"/>
</dbReference>
<evidence type="ECO:0000313" key="4">
    <source>
        <dbReference type="Proteomes" id="UP001328425"/>
    </source>
</evidence>
<dbReference type="EMBL" id="JARBCY010000052">
    <property type="protein sequence ID" value="MEF3318726.1"/>
    <property type="molecule type" value="Genomic_DNA"/>
</dbReference>
<dbReference type="InterPro" id="IPR036165">
    <property type="entry name" value="YefM-like_sf"/>
</dbReference>
<dbReference type="RefSeq" id="WP_019125766.1">
    <property type="nucleotide sequence ID" value="NZ_CABMGS010000066.1"/>
</dbReference>
<dbReference type="PANTHER" id="PTHR33713">
    <property type="entry name" value="ANTITOXIN YAFN-RELATED"/>
    <property type="match status" value="1"/>
</dbReference>
<dbReference type="InterPro" id="IPR051405">
    <property type="entry name" value="phD/YefM_antitoxin"/>
</dbReference>
<evidence type="ECO:0000256" key="2">
    <source>
        <dbReference type="RuleBase" id="RU362080"/>
    </source>
</evidence>
<sequence length="85" mass="10022">MLAVNYSELRKNLKDYCDAAVDDLETVLVTRKDDKNVVVISLDEYNNLIENAHIMKDPKYYKELIQRAEDVEKGIYKERELIDIE</sequence>
<proteinExistence type="inferred from homology"/>
<comment type="caution">
    <text evidence="3">The sequence shown here is derived from an EMBL/GenBank/DDBJ whole genome shotgun (WGS) entry which is preliminary data.</text>
</comment>
<organism evidence="3 4">
    <name type="scientific">Peptoniphilus grossensis</name>
    <dbReference type="NCBI Taxonomy" id="1465756"/>
    <lineage>
        <taxon>Bacteria</taxon>
        <taxon>Bacillati</taxon>
        <taxon>Bacillota</taxon>
        <taxon>Tissierellia</taxon>
        <taxon>Tissierellales</taxon>
        <taxon>Peptoniphilaceae</taxon>
        <taxon>Peptoniphilus</taxon>
    </lineage>
</organism>
<evidence type="ECO:0000256" key="1">
    <source>
        <dbReference type="ARBA" id="ARBA00009981"/>
    </source>
</evidence>
<dbReference type="PANTHER" id="PTHR33713:SF6">
    <property type="entry name" value="ANTITOXIN YEFM"/>
    <property type="match status" value="1"/>
</dbReference>
<gene>
    <name evidence="3" type="ORF">PV361_08425</name>
</gene>
<dbReference type="Pfam" id="PF02604">
    <property type="entry name" value="PhdYeFM_antitox"/>
    <property type="match status" value="1"/>
</dbReference>
<dbReference type="NCBIfam" id="TIGR01552">
    <property type="entry name" value="phd_fam"/>
    <property type="match status" value="1"/>
</dbReference>
<protein>
    <recommendedName>
        <fullName evidence="2">Antitoxin</fullName>
    </recommendedName>
</protein>